<comment type="similarity">
    <text evidence="2">Belongs to the SPF27 family.</text>
</comment>
<evidence type="ECO:0000313" key="8">
    <source>
        <dbReference type="EMBL" id="CAD9971905.1"/>
    </source>
</evidence>
<dbReference type="GO" id="GO:0006397">
    <property type="term" value="P:mRNA processing"/>
    <property type="evidence" value="ECO:0007669"/>
    <property type="project" value="UniProtKB-KW"/>
</dbReference>
<organism evidence="8">
    <name type="scientific">Entomoneis paludosa</name>
    <dbReference type="NCBI Taxonomy" id="265537"/>
    <lineage>
        <taxon>Eukaryota</taxon>
        <taxon>Sar</taxon>
        <taxon>Stramenopiles</taxon>
        <taxon>Ochrophyta</taxon>
        <taxon>Bacillariophyta</taxon>
        <taxon>Bacillariophyceae</taxon>
        <taxon>Bacillariophycidae</taxon>
        <taxon>Entomoneidaceae</taxon>
        <taxon>Entomoneis</taxon>
    </lineage>
</organism>
<evidence type="ECO:0000256" key="6">
    <source>
        <dbReference type="ARBA" id="ARBA00023242"/>
    </source>
</evidence>
<reference evidence="8" key="1">
    <citation type="submission" date="2021-01" db="EMBL/GenBank/DDBJ databases">
        <authorList>
            <person name="Corre E."/>
            <person name="Pelletier E."/>
            <person name="Niang G."/>
            <person name="Scheremetjew M."/>
            <person name="Finn R."/>
            <person name="Kale V."/>
            <person name="Holt S."/>
            <person name="Cochrane G."/>
            <person name="Meng A."/>
            <person name="Brown T."/>
            <person name="Cohen L."/>
        </authorList>
    </citation>
    <scope>NUCLEOTIDE SEQUENCE</scope>
    <source>
        <strain evidence="8">CCMP125</strain>
    </source>
</reference>
<dbReference type="InterPro" id="IPR008409">
    <property type="entry name" value="SPF27"/>
</dbReference>
<dbReference type="GO" id="GO:0071013">
    <property type="term" value="C:catalytic step 2 spliceosome"/>
    <property type="evidence" value="ECO:0007669"/>
    <property type="project" value="TreeGrafter"/>
</dbReference>
<name>A0A7S2YEL2_9STRA</name>
<dbReference type="GO" id="GO:0000974">
    <property type="term" value="C:Prp19 complex"/>
    <property type="evidence" value="ECO:0007669"/>
    <property type="project" value="TreeGrafter"/>
</dbReference>
<dbReference type="GO" id="GO:0071011">
    <property type="term" value="C:precatalytic spliceosome"/>
    <property type="evidence" value="ECO:0007669"/>
    <property type="project" value="TreeGrafter"/>
</dbReference>
<feature type="coiled-coil region" evidence="7">
    <location>
        <begin position="98"/>
        <end position="127"/>
    </location>
</feature>
<dbReference type="GO" id="GO:0008380">
    <property type="term" value="P:RNA splicing"/>
    <property type="evidence" value="ECO:0007669"/>
    <property type="project" value="UniProtKB-KW"/>
</dbReference>
<keyword evidence="5" id="KW-0508">mRNA splicing</keyword>
<accession>A0A7S2YEL2</accession>
<protein>
    <submittedName>
        <fullName evidence="8">Uncharacterized protein</fullName>
    </submittedName>
</protein>
<evidence type="ECO:0000256" key="3">
    <source>
        <dbReference type="ARBA" id="ARBA00022664"/>
    </source>
</evidence>
<keyword evidence="4" id="KW-0747">Spliceosome</keyword>
<evidence type="ECO:0000256" key="4">
    <source>
        <dbReference type="ARBA" id="ARBA00022728"/>
    </source>
</evidence>
<keyword evidence="6" id="KW-0539">Nucleus</keyword>
<proteinExistence type="inferred from homology"/>
<evidence type="ECO:0000256" key="7">
    <source>
        <dbReference type="SAM" id="Coils"/>
    </source>
</evidence>
<dbReference type="AlphaFoldDB" id="A0A7S2YEL2"/>
<dbReference type="PANTHER" id="PTHR13296">
    <property type="entry name" value="BCAS2 PROTEIN"/>
    <property type="match status" value="1"/>
</dbReference>
<dbReference type="PANTHER" id="PTHR13296:SF0">
    <property type="entry name" value="PRE-MRNA-SPLICING FACTOR SPF27"/>
    <property type="match status" value="1"/>
</dbReference>
<gene>
    <name evidence="8" type="ORF">APAL1065_LOCUS14759</name>
</gene>
<keyword evidence="7" id="KW-0175">Coiled coil</keyword>
<dbReference type="Pfam" id="PF05700">
    <property type="entry name" value="BCAS2"/>
    <property type="match status" value="1"/>
</dbReference>
<dbReference type="EMBL" id="HBHT01022023">
    <property type="protein sequence ID" value="CAD9971905.1"/>
    <property type="molecule type" value="Transcribed_RNA"/>
</dbReference>
<evidence type="ECO:0000256" key="1">
    <source>
        <dbReference type="ARBA" id="ARBA00004123"/>
    </source>
</evidence>
<evidence type="ECO:0000256" key="5">
    <source>
        <dbReference type="ARBA" id="ARBA00023187"/>
    </source>
</evidence>
<keyword evidence="3" id="KW-0507">mRNA processing</keyword>
<sequence length="213" mass="24357">MASQEARSLDEGGSAVMDSLPYIDSIHEGYEQYAASLIESEMENSDFNVASVLPPLAPLNFRTPLLDREYQRVSGVEAPEKRSIFGNTKIDPPSENSVAAWEDAIKRVKVELEKERIRGLMLELEKEGVTADQWKKFNAMLSKAQLEPVHQIHRENIDRINMKRQEFQEDKIGKDVHVLYSQYHQLVDKVYQLKRAVAALHHEIALRPQQSST</sequence>
<evidence type="ECO:0000256" key="2">
    <source>
        <dbReference type="ARBA" id="ARBA00010788"/>
    </source>
</evidence>
<comment type="subcellular location">
    <subcellularLocation>
        <location evidence="1">Nucleus</location>
    </subcellularLocation>
</comment>